<comment type="caution">
    <text evidence="2">The sequence shown here is derived from an EMBL/GenBank/DDBJ whole genome shotgun (WGS) entry which is preliminary data.</text>
</comment>
<feature type="chain" id="PRO_5036455430" description="Extracellular membrane protein CFEM domain-containing protein" evidence="1">
    <location>
        <begin position="22"/>
        <end position="110"/>
    </location>
</feature>
<evidence type="ECO:0000313" key="3">
    <source>
        <dbReference type="Proteomes" id="UP000077684"/>
    </source>
</evidence>
<dbReference type="Proteomes" id="UP000077684">
    <property type="component" value="Unassembled WGS sequence"/>
</dbReference>
<dbReference type="EMBL" id="LWDE02001049">
    <property type="protein sequence ID" value="KAE8242698.1"/>
    <property type="molecule type" value="Genomic_DNA"/>
</dbReference>
<feature type="signal peptide" evidence="1">
    <location>
        <begin position="1"/>
        <end position="21"/>
    </location>
</feature>
<gene>
    <name evidence="2" type="ORF">A4X06_0g6795</name>
</gene>
<accession>A0A8X7MPF2</accession>
<keyword evidence="3" id="KW-1185">Reference proteome</keyword>
<evidence type="ECO:0000256" key="1">
    <source>
        <dbReference type="SAM" id="SignalP"/>
    </source>
</evidence>
<sequence>MKSFSALALIGMFIAISAVEANPVTELMNRCTAQSKACTNKNDQDKAAKICACQVWTVASGFSCFQGCRAAFKDPGEVTAPHWNYCKDTCAAAQNGGDLCEPMPKSCPFS</sequence>
<evidence type="ECO:0000313" key="2">
    <source>
        <dbReference type="EMBL" id="KAE8242698.1"/>
    </source>
</evidence>
<keyword evidence="1" id="KW-0732">Signal</keyword>
<protein>
    <recommendedName>
        <fullName evidence="4">Extracellular membrane protein CFEM domain-containing protein</fullName>
    </recommendedName>
</protein>
<dbReference type="AlphaFoldDB" id="A0A8X7MPF2"/>
<name>A0A8X7MPF2_9BASI</name>
<reference evidence="2" key="1">
    <citation type="submission" date="2016-04" db="EMBL/GenBank/DDBJ databases">
        <authorList>
            <person name="Nguyen H.D."/>
            <person name="Samba Siva P."/>
            <person name="Cullis J."/>
            <person name="Levesque C.A."/>
            <person name="Hambleton S."/>
        </authorList>
    </citation>
    <scope>NUCLEOTIDE SEQUENCE</scope>
    <source>
        <strain evidence="2">DAOMC 236426</strain>
    </source>
</reference>
<reference evidence="2" key="2">
    <citation type="journal article" date="2019" name="IMA Fungus">
        <title>Genome sequencing and comparison of five Tilletia species to identify candidate genes for the detection of regulated species infecting wheat.</title>
        <authorList>
            <person name="Nguyen H.D.T."/>
            <person name="Sultana T."/>
            <person name="Kesanakurti P."/>
            <person name="Hambleton S."/>
        </authorList>
    </citation>
    <scope>NUCLEOTIDE SEQUENCE</scope>
    <source>
        <strain evidence="2">DAOMC 236426</strain>
    </source>
</reference>
<proteinExistence type="predicted"/>
<organism evidence="2 3">
    <name type="scientific">Tilletia controversa</name>
    <name type="common">dwarf bunt fungus</name>
    <dbReference type="NCBI Taxonomy" id="13291"/>
    <lineage>
        <taxon>Eukaryota</taxon>
        <taxon>Fungi</taxon>
        <taxon>Dikarya</taxon>
        <taxon>Basidiomycota</taxon>
        <taxon>Ustilaginomycotina</taxon>
        <taxon>Exobasidiomycetes</taxon>
        <taxon>Tilletiales</taxon>
        <taxon>Tilletiaceae</taxon>
        <taxon>Tilletia</taxon>
    </lineage>
</organism>
<evidence type="ECO:0008006" key="4">
    <source>
        <dbReference type="Google" id="ProtNLM"/>
    </source>
</evidence>